<dbReference type="EMBL" id="JAGKQH010000015">
    <property type="protein sequence ID" value="KAG6578316.1"/>
    <property type="molecule type" value="Genomic_DNA"/>
</dbReference>
<keyword evidence="6 10" id="KW-0175">Coiled coil</keyword>
<comment type="subcellular location">
    <subcellularLocation>
        <location evidence="2">Endoplasmic reticulum membrane</location>
        <topology evidence="2">Multi-pass membrane protein</topology>
    </subcellularLocation>
    <subcellularLocation>
        <location evidence="1">Nucleus membrane</location>
        <topology evidence="1">Multi-pass membrane protein</topology>
    </subcellularLocation>
</comment>
<dbReference type="FunFam" id="2.60.120.260:FF:000062">
    <property type="entry name" value="Galactose-binding protein isoform 3"/>
    <property type="match status" value="1"/>
</dbReference>
<feature type="region of interest" description="Disordered" evidence="11">
    <location>
        <begin position="23"/>
        <end position="81"/>
    </location>
</feature>
<dbReference type="PANTHER" id="PTHR12953">
    <property type="entry name" value="MEMBRANE PROTEIN CH1 RELATED"/>
    <property type="match status" value="1"/>
</dbReference>
<keyword evidence="4" id="KW-0256">Endoplasmic reticulum</keyword>
<evidence type="ECO:0000256" key="3">
    <source>
        <dbReference type="ARBA" id="ARBA00022692"/>
    </source>
</evidence>
<dbReference type="Pfam" id="PF07738">
    <property type="entry name" value="Sad1_UNC"/>
    <property type="match status" value="1"/>
</dbReference>
<keyword evidence="16" id="KW-1185">Reference proteome</keyword>
<evidence type="ECO:0000256" key="4">
    <source>
        <dbReference type="ARBA" id="ARBA00022824"/>
    </source>
</evidence>
<feature type="compositionally biased region" description="Basic and acidic residues" evidence="11">
    <location>
        <begin position="71"/>
        <end position="81"/>
    </location>
</feature>
<dbReference type="PANTHER" id="PTHR12953:SF0">
    <property type="entry name" value="SUN DOMAIN-CONTAINING OSSIFICATION FACTOR"/>
    <property type="match status" value="1"/>
</dbReference>
<evidence type="ECO:0000256" key="2">
    <source>
        <dbReference type="ARBA" id="ARBA00004477"/>
    </source>
</evidence>
<comment type="caution">
    <text evidence="15">The sequence shown here is derived from an EMBL/GenBank/DDBJ whole genome shotgun (WGS) entry which is preliminary data.</text>
</comment>
<proteinExistence type="predicted"/>
<feature type="chain" id="PRO_5043394913" evidence="13">
    <location>
        <begin position="22"/>
        <end position="678"/>
    </location>
</feature>
<dbReference type="GO" id="GO:0005789">
    <property type="term" value="C:endoplasmic reticulum membrane"/>
    <property type="evidence" value="ECO:0007669"/>
    <property type="project" value="UniProtKB-SubCell"/>
</dbReference>
<evidence type="ECO:0000256" key="5">
    <source>
        <dbReference type="ARBA" id="ARBA00022989"/>
    </source>
</evidence>
<evidence type="ECO:0000256" key="10">
    <source>
        <dbReference type="SAM" id="Coils"/>
    </source>
</evidence>
<evidence type="ECO:0000256" key="8">
    <source>
        <dbReference type="ARBA" id="ARBA00023242"/>
    </source>
</evidence>
<feature type="compositionally biased region" description="Low complexity" evidence="11">
    <location>
        <begin position="34"/>
        <end position="43"/>
    </location>
</feature>
<evidence type="ECO:0000256" key="1">
    <source>
        <dbReference type="ARBA" id="ARBA00004232"/>
    </source>
</evidence>
<evidence type="ECO:0000256" key="11">
    <source>
        <dbReference type="SAM" id="MobiDB-lite"/>
    </source>
</evidence>
<dbReference type="AlphaFoldDB" id="A0AAV6MAS6"/>
<evidence type="ECO:0000256" key="6">
    <source>
        <dbReference type="ARBA" id="ARBA00023054"/>
    </source>
</evidence>
<evidence type="ECO:0000256" key="12">
    <source>
        <dbReference type="SAM" id="Phobius"/>
    </source>
</evidence>
<dbReference type="Proteomes" id="UP000685013">
    <property type="component" value="Chromosome 15"/>
</dbReference>
<dbReference type="PROSITE" id="PS51469">
    <property type="entry name" value="SUN"/>
    <property type="match status" value="1"/>
</dbReference>
<dbReference type="InterPro" id="IPR012919">
    <property type="entry name" value="SUN_dom"/>
</dbReference>
<evidence type="ECO:0000256" key="7">
    <source>
        <dbReference type="ARBA" id="ARBA00023136"/>
    </source>
</evidence>
<keyword evidence="13" id="KW-0732">Signal</keyword>
<feature type="signal peptide" evidence="13">
    <location>
        <begin position="1"/>
        <end position="21"/>
    </location>
</feature>
<evidence type="ECO:0000259" key="14">
    <source>
        <dbReference type="PROSITE" id="PS51469"/>
    </source>
</evidence>
<reference evidence="15 16" key="1">
    <citation type="journal article" date="2021" name="Hortic Res">
        <title>The domestication of Cucurbita argyrosperma as revealed by the genome of its wild relative.</title>
        <authorList>
            <person name="Barrera-Redondo J."/>
            <person name="Sanchez-de la Vega G."/>
            <person name="Aguirre-Liguori J.A."/>
            <person name="Castellanos-Morales G."/>
            <person name="Gutierrez-Guerrero Y.T."/>
            <person name="Aguirre-Dugua X."/>
            <person name="Aguirre-Planter E."/>
            <person name="Tenaillon M.I."/>
            <person name="Lira-Saade R."/>
            <person name="Eguiarte L.E."/>
        </authorList>
    </citation>
    <scope>NUCLEOTIDE SEQUENCE [LARGE SCALE GENOMIC DNA]</scope>
    <source>
        <strain evidence="15">JBR-2021</strain>
    </source>
</reference>
<feature type="domain" description="SUN" evidence="14">
    <location>
        <begin position="272"/>
        <end position="438"/>
    </location>
</feature>
<feature type="non-terminal residue" evidence="15">
    <location>
        <position position="1"/>
    </location>
</feature>
<dbReference type="InterPro" id="IPR045120">
    <property type="entry name" value="Suco/Slp1-like"/>
</dbReference>
<feature type="transmembrane region" description="Helical" evidence="12">
    <location>
        <begin position="125"/>
        <end position="147"/>
    </location>
</feature>
<keyword evidence="5 12" id="KW-1133">Transmembrane helix</keyword>
<organism evidence="15 16">
    <name type="scientific">Cucurbita argyrosperma subsp. sororia</name>
    <dbReference type="NCBI Taxonomy" id="37648"/>
    <lineage>
        <taxon>Eukaryota</taxon>
        <taxon>Viridiplantae</taxon>
        <taxon>Streptophyta</taxon>
        <taxon>Embryophyta</taxon>
        <taxon>Tracheophyta</taxon>
        <taxon>Spermatophyta</taxon>
        <taxon>Magnoliopsida</taxon>
        <taxon>eudicotyledons</taxon>
        <taxon>Gunneridae</taxon>
        <taxon>Pentapetalae</taxon>
        <taxon>rosids</taxon>
        <taxon>fabids</taxon>
        <taxon>Cucurbitales</taxon>
        <taxon>Cucurbitaceae</taxon>
        <taxon>Cucurbiteae</taxon>
        <taxon>Cucurbita</taxon>
    </lineage>
</organism>
<name>A0AAV6MAS6_9ROSI</name>
<keyword evidence="3 12" id="KW-0812">Transmembrane</keyword>
<protein>
    <submittedName>
        <fullName evidence="15">SUN domain-containing protein 4</fullName>
    </submittedName>
</protein>
<evidence type="ECO:0000313" key="16">
    <source>
        <dbReference type="Proteomes" id="UP000685013"/>
    </source>
</evidence>
<accession>A0AAV6MAS6</accession>
<evidence type="ECO:0000313" key="15">
    <source>
        <dbReference type="EMBL" id="KAG6578316.1"/>
    </source>
</evidence>
<dbReference type="GO" id="GO:0031965">
    <property type="term" value="C:nuclear membrane"/>
    <property type="evidence" value="ECO:0007669"/>
    <property type="project" value="UniProtKB-SubCell"/>
</dbReference>
<sequence>MLPPLLLFVCLLIFRSDNTLRRSYGTASDDRSGSRSWSDGSVVSERKRGTGELSGFQMQGGGARGKGAGRRGGDEGTLPRDIGRMGAAKVYRHHQNQVMINWKRSRRALLQRRALEKTTGGRNGLYMFSLSLLFVLWGLFFLLSLWIRQGNSRGDGCTDLPDSISTWNKSTSGSYKHSEIITESRQNKNCSVALLKDRFIDSAESIAFDDDIVGREENVNHDNFDEDVHLLAFGEQPDEKKNGLGRNFQTDSLKADRLSHVLPLGLEVFKSRAFISETKTRPGQLESAIHRLEPSGAEYNYAAASKGSKVLGFNKEAKGASNILGRDTDKYLRNPCSAEEKFVTMELSEETLVRTIKIANFEHHSSNLKEFELLGSSVYPTDVWVKLGNFTAANAKHAQRFVLEEPKWARYLKLRLLSHHGSEFYCTLSVFEVYGLDAVEEMLEDLVSVHDNTFISTGLPAYDESTAKDNDEHHNYDGEISPLRSDGDIVQDLVKHDLPERFQELRHHQAGRMPGDTVLKILMQKVRSSELSLSILERYLEELNSKYGNIFRQFNDETRENELLLQKSREDIRNLLRIQESAGRDVRDLISWRSFISLQLDSLLRDNAILRSEIEKVEEKQISLENQSAAVVFDKAKLWRSIWNFDFYVHAKPSFQVPNVNLLFAPVLVLVLDSSRKI</sequence>
<dbReference type="GO" id="GO:0034975">
    <property type="term" value="P:protein folding in endoplasmic reticulum"/>
    <property type="evidence" value="ECO:0007669"/>
    <property type="project" value="TreeGrafter"/>
</dbReference>
<feature type="coiled-coil region" evidence="10">
    <location>
        <begin position="600"/>
        <end position="627"/>
    </location>
</feature>
<evidence type="ECO:0000256" key="13">
    <source>
        <dbReference type="SAM" id="SignalP"/>
    </source>
</evidence>
<evidence type="ECO:0000256" key="9">
    <source>
        <dbReference type="ARBA" id="ARBA00054046"/>
    </source>
</evidence>
<keyword evidence="8" id="KW-0539">Nucleus</keyword>
<comment type="function">
    <text evidence="9">Encodes a member of the mid-SUN subfamily of SUN-domain proteins that is localized to both the nuclear envelope and the ER. It is involved in early seed development and nuclear morphology. [TAIR].</text>
</comment>
<keyword evidence="7 12" id="KW-0472">Membrane</keyword>
<gene>
    <name evidence="15" type="primary">SUN4</name>
    <name evidence="15" type="ORF">SDJN03_22764</name>
</gene>